<gene>
    <name evidence="2" type="ORF">PHLGIDRAFT_203354</name>
</gene>
<proteinExistence type="predicted"/>
<sequence length="64" mass="7086">MLLGFYTYQDDAASCPQTTFVSIVEFHSPLCTGSSVIYSIILMRHRPKIRPYYAGCPLHCSAGA</sequence>
<protein>
    <submittedName>
        <fullName evidence="2">Uncharacterized protein</fullName>
    </submittedName>
</protein>
<accession>A0A0C3NHF2</accession>
<name>A0A0C3NHF2_PHLG1</name>
<dbReference type="EMBL" id="KN840581">
    <property type="protein sequence ID" value="KIP04239.1"/>
    <property type="molecule type" value="Genomic_DNA"/>
</dbReference>
<organism evidence="2 3">
    <name type="scientific">Phlebiopsis gigantea (strain 11061_1 CR5-6)</name>
    <name type="common">White-rot fungus</name>
    <name type="synonym">Peniophora gigantea</name>
    <dbReference type="NCBI Taxonomy" id="745531"/>
    <lineage>
        <taxon>Eukaryota</taxon>
        <taxon>Fungi</taxon>
        <taxon>Dikarya</taxon>
        <taxon>Basidiomycota</taxon>
        <taxon>Agaricomycotina</taxon>
        <taxon>Agaricomycetes</taxon>
        <taxon>Polyporales</taxon>
        <taxon>Phanerochaetaceae</taxon>
        <taxon>Phlebiopsis</taxon>
    </lineage>
</organism>
<evidence type="ECO:0000313" key="2">
    <source>
        <dbReference type="EMBL" id="KIP04239.1"/>
    </source>
</evidence>
<keyword evidence="1" id="KW-1133">Transmembrane helix</keyword>
<evidence type="ECO:0000313" key="3">
    <source>
        <dbReference type="Proteomes" id="UP000053257"/>
    </source>
</evidence>
<keyword evidence="3" id="KW-1185">Reference proteome</keyword>
<feature type="transmembrane region" description="Helical" evidence="1">
    <location>
        <begin position="20"/>
        <end position="41"/>
    </location>
</feature>
<evidence type="ECO:0000256" key="1">
    <source>
        <dbReference type="SAM" id="Phobius"/>
    </source>
</evidence>
<reference evidence="2 3" key="1">
    <citation type="journal article" date="2014" name="PLoS Genet.">
        <title>Analysis of the Phlebiopsis gigantea genome, transcriptome and secretome provides insight into its pioneer colonization strategies of wood.</title>
        <authorList>
            <person name="Hori C."/>
            <person name="Ishida T."/>
            <person name="Igarashi K."/>
            <person name="Samejima M."/>
            <person name="Suzuki H."/>
            <person name="Master E."/>
            <person name="Ferreira P."/>
            <person name="Ruiz-Duenas F.J."/>
            <person name="Held B."/>
            <person name="Canessa P."/>
            <person name="Larrondo L.F."/>
            <person name="Schmoll M."/>
            <person name="Druzhinina I.S."/>
            <person name="Kubicek C.P."/>
            <person name="Gaskell J.A."/>
            <person name="Kersten P."/>
            <person name="St John F."/>
            <person name="Glasner J."/>
            <person name="Sabat G."/>
            <person name="Splinter BonDurant S."/>
            <person name="Syed K."/>
            <person name="Yadav J."/>
            <person name="Mgbeahuruike A.C."/>
            <person name="Kovalchuk A."/>
            <person name="Asiegbu F.O."/>
            <person name="Lackner G."/>
            <person name="Hoffmeister D."/>
            <person name="Rencoret J."/>
            <person name="Gutierrez A."/>
            <person name="Sun H."/>
            <person name="Lindquist E."/>
            <person name="Barry K."/>
            <person name="Riley R."/>
            <person name="Grigoriev I.V."/>
            <person name="Henrissat B."/>
            <person name="Kues U."/>
            <person name="Berka R.M."/>
            <person name="Martinez A.T."/>
            <person name="Covert S.F."/>
            <person name="Blanchette R.A."/>
            <person name="Cullen D."/>
        </authorList>
    </citation>
    <scope>NUCLEOTIDE SEQUENCE [LARGE SCALE GENOMIC DNA]</scope>
    <source>
        <strain evidence="2 3">11061_1 CR5-6</strain>
    </source>
</reference>
<dbReference type="AlphaFoldDB" id="A0A0C3NHF2"/>
<keyword evidence="1" id="KW-0812">Transmembrane</keyword>
<dbReference type="Proteomes" id="UP000053257">
    <property type="component" value="Unassembled WGS sequence"/>
</dbReference>
<keyword evidence="1" id="KW-0472">Membrane</keyword>
<dbReference type="HOGENOM" id="CLU_2868438_0_0_1"/>